<keyword evidence="2" id="KW-0472">Membrane</keyword>
<dbReference type="AlphaFoldDB" id="A0A172YYK9"/>
<dbReference type="RefSeq" id="WP_064451449.1">
    <property type="nucleotide sequence ID" value="NZ_CP015600.1"/>
</dbReference>
<dbReference type="Proteomes" id="UP000077829">
    <property type="component" value="Chromosome"/>
</dbReference>
<dbReference type="STRING" id="219572.A7J50_1760"/>
<dbReference type="PATRIC" id="fig|219572.3.peg.1799"/>
<evidence type="ECO:0000313" key="4">
    <source>
        <dbReference type="Proteomes" id="UP000077829"/>
    </source>
</evidence>
<feature type="coiled-coil region" evidence="1">
    <location>
        <begin position="137"/>
        <end position="212"/>
    </location>
</feature>
<reference evidence="3 4" key="1">
    <citation type="submission" date="2016-05" db="EMBL/GenBank/DDBJ databases">
        <title>Complete genome sequence of Pseudomonas antarctica PAMC 27494.</title>
        <authorList>
            <person name="Lee J."/>
        </authorList>
    </citation>
    <scope>NUCLEOTIDE SEQUENCE [LARGE SCALE GENOMIC DNA]</scope>
    <source>
        <strain evidence="3 4">PAMC 27494</strain>
    </source>
</reference>
<gene>
    <name evidence="3" type="ORF">A7J50_1760</name>
</gene>
<keyword evidence="2" id="KW-1133">Transmembrane helix</keyword>
<evidence type="ECO:0000313" key="3">
    <source>
        <dbReference type="EMBL" id="ANF85182.1"/>
    </source>
</evidence>
<proteinExistence type="predicted"/>
<organism evidence="3 4">
    <name type="scientific">Pseudomonas antarctica</name>
    <dbReference type="NCBI Taxonomy" id="219572"/>
    <lineage>
        <taxon>Bacteria</taxon>
        <taxon>Pseudomonadati</taxon>
        <taxon>Pseudomonadota</taxon>
        <taxon>Gammaproteobacteria</taxon>
        <taxon>Pseudomonadales</taxon>
        <taxon>Pseudomonadaceae</taxon>
        <taxon>Pseudomonas</taxon>
    </lineage>
</organism>
<keyword evidence="1" id="KW-0175">Coiled coil</keyword>
<keyword evidence="2" id="KW-0812">Transmembrane</keyword>
<sequence length="455" mass="51594">MKFLDDIMQAISGNTKTKIEDPFIGAFIGSWIVCNWEHLAILMWGDGNAAERINALSKYFKDTHIFELNTVLTIPLLMTLLFLFVFPWASLLLKSLQKFANERLHQQAISIEVSKVREQEILNKQQLLADPNKKFLEQNAQLDIDRRQETIEQLKLRTFRFKQKAETAAAESEAATASAAEAKSRAFQAELEEEKKQKYAELERQRFNVESARLKSTQASNRFPSSYSFMLAIAESLKADEVQLSLTGLGEIVAMIFGYENFLSLVHDENFNNDKLSQVSCIYYDPKVFASRLESIVQNEDSYNADLESGLLFDHVISVLEDLKYKILTEDQVKDICRDACENFKYDLLNGEEFSGPISESDTHIEDIEIGELDSFTFNGGLSAVFSGSASGSHRNDTELPGRDIKFNVEIKNTVLFGTRALGKFELGEISASLIDYDYDFESEDEANSTWAPRN</sequence>
<evidence type="ECO:0000256" key="2">
    <source>
        <dbReference type="SAM" id="Phobius"/>
    </source>
</evidence>
<dbReference type="KEGG" id="panr:A7J50_1760"/>
<feature type="transmembrane region" description="Helical" evidence="2">
    <location>
        <begin position="72"/>
        <end position="93"/>
    </location>
</feature>
<dbReference type="EMBL" id="CP015600">
    <property type="protein sequence ID" value="ANF85182.1"/>
    <property type="molecule type" value="Genomic_DNA"/>
</dbReference>
<evidence type="ECO:0000256" key="1">
    <source>
        <dbReference type="SAM" id="Coils"/>
    </source>
</evidence>
<name>A0A172YYK9_9PSED</name>
<accession>A0A172YYK9</accession>
<protein>
    <submittedName>
        <fullName evidence="3">Uncharacterized protein</fullName>
    </submittedName>
</protein>